<dbReference type="InterPro" id="IPR027417">
    <property type="entry name" value="P-loop_NTPase"/>
</dbReference>
<gene>
    <name evidence="4" type="ORF">DMN91_009376</name>
    <name evidence="3" type="ORF">X777_04530</name>
</gene>
<dbReference type="GO" id="GO:0005634">
    <property type="term" value="C:nucleus"/>
    <property type="evidence" value="ECO:0007669"/>
    <property type="project" value="TreeGrafter"/>
</dbReference>
<name>A0A026WIY5_OOCBI</name>
<reference evidence="4" key="3">
    <citation type="submission" date="2018-07" db="EMBL/GenBank/DDBJ databases">
        <authorList>
            <person name="Mckenzie S.K."/>
            <person name="Kronauer D.J.C."/>
        </authorList>
    </citation>
    <scope>NUCLEOTIDE SEQUENCE</scope>
    <source>
        <strain evidence="4">Clonal line C1</strain>
    </source>
</reference>
<sequence>MKDIKQYFTNGAKTVNEEVATDSGNAADLQQGELEETVTTRKRKRVKIRISRTRDSKERMCDIIESKNDLIDKTPSPFNAKKVNNESTPQDRTPKSRLAGFSTEQRLQKDSKLAAEMNGSQSEKIKNILQNQKLNTPIILDLDDDPSNDAKNIDDKDTSNAELCNEAGSQREESNAFQLLMNRSKPIQYKSPLPQPVEEVELKEKITELKSKRKEKLIALADKKGYSKKKLAELEEGERIEKNIEDRMRVFKGDNKDNVTHRKDENIELPLKNNKQHSGNLLDYFSKSPLKSADKNVKCMSTFTVKADVHRTDNSDIEPVLKPVPNKIYSNKTCSKSKLDLSTADDIHIITSENLFSPQTAKGGKQKREKPRWSLRIKLQSSENNDCANDTTDDELFSPRSRSKLNTSSKSRNLVNTEGNEIYVKNSNGYSKKLRNNEKKESTDKERNVSNTVKDAVISSGDKDVDMCPRKSNTRGRTKQKLNVTSESIVIDDECESINDSVLKRKPNETLAPLFVKRRRTDPAAAAARRLFLQSDMTDVENKSADRKLNNNTFMLPFPAISHVTQLKDKSDSPTAAIKHKFPMKVEKEYSPSINVSNYKCITNYSEVPKATEAISEPVKENVDRVLSEIEKICPDVQRMWNTISAIKGKLKKSQIRGRKSLERKKMLTESIRSDENQSHDCAWTCKYKPTSAQDIVGNEEAAEKLKNWLTSWRTSLVKGDDGSSGDEFYSSDYSSSYNENNQIAVLLGPHGSGKSASVYAIAEELGYSVLEVNASSRRTGKKLLKELEEATKSHRIRKNKHKPLFEQAANKSEEPKILQNSLILLEDIDLIFEEDEGFISAAYQLASNTKRPIVMTSRDTCPHLSKMAPQQNKIYFQRVNGNRVSALLELISLAETGYRIPHNYLMQLLQAGDLRQALLQLQYLVMSGPPVLSEQSTTMKSSFWQDVQRYVYKPAVKLSRKQKTKKDVNTKTSNNIVHIMNSLADDLDGVSLVSSLIDVEDAVLNMSKENVQPNLSLAENVSFYSASHGLSVDIASFVSDRILYKNLRVNEYVQNQNIVLRKQLNQEVDLALSHVTSTCLDQRIMALDYLPTARAICRAEESRSTANYKRGNRFFHYLHGLKVPTAFMKPNILAAACKMLQERVDKTALAGVTNVSD</sequence>
<evidence type="ECO:0000256" key="1">
    <source>
        <dbReference type="SAM" id="MobiDB-lite"/>
    </source>
</evidence>
<reference evidence="4" key="2">
    <citation type="journal article" date="2018" name="Genome Res.">
        <title>The genomic architecture and molecular evolution of ant odorant receptors.</title>
        <authorList>
            <person name="McKenzie S.K."/>
            <person name="Kronauer D.J.C."/>
        </authorList>
    </citation>
    <scope>NUCLEOTIDE SEQUENCE [LARGE SCALE GENOMIC DNA]</scope>
    <source>
        <strain evidence="4">Clonal line C1</strain>
    </source>
</reference>
<dbReference type="GO" id="GO:0005524">
    <property type="term" value="F:ATP binding"/>
    <property type="evidence" value="ECO:0007669"/>
    <property type="project" value="InterPro"/>
</dbReference>
<evidence type="ECO:0000313" key="3">
    <source>
        <dbReference type="EMBL" id="EZA55064.1"/>
    </source>
</evidence>
<dbReference type="SUPFAM" id="SSF52540">
    <property type="entry name" value="P-loop containing nucleoside triphosphate hydrolases"/>
    <property type="match status" value="1"/>
</dbReference>
<feature type="region of interest" description="Disordered" evidence="1">
    <location>
        <begin position="68"/>
        <end position="96"/>
    </location>
</feature>
<feature type="region of interest" description="Disordered" evidence="1">
    <location>
        <begin position="379"/>
        <end position="450"/>
    </location>
</feature>
<evidence type="ECO:0000313" key="5">
    <source>
        <dbReference type="Proteomes" id="UP000053097"/>
    </source>
</evidence>
<organism evidence="3 5">
    <name type="scientific">Ooceraea biroi</name>
    <name type="common">Clonal raider ant</name>
    <name type="synonym">Cerapachys biroi</name>
    <dbReference type="NCBI Taxonomy" id="2015173"/>
    <lineage>
        <taxon>Eukaryota</taxon>
        <taxon>Metazoa</taxon>
        <taxon>Ecdysozoa</taxon>
        <taxon>Arthropoda</taxon>
        <taxon>Hexapoda</taxon>
        <taxon>Insecta</taxon>
        <taxon>Pterygota</taxon>
        <taxon>Neoptera</taxon>
        <taxon>Endopterygota</taxon>
        <taxon>Hymenoptera</taxon>
        <taxon>Apocrita</taxon>
        <taxon>Aculeata</taxon>
        <taxon>Formicoidea</taxon>
        <taxon>Formicidae</taxon>
        <taxon>Dorylinae</taxon>
        <taxon>Ooceraea</taxon>
    </lineage>
</organism>
<proteinExistence type="predicted"/>
<dbReference type="OMA" id="PRWSLRI"/>
<dbReference type="InterPro" id="IPR003593">
    <property type="entry name" value="AAA+_ATPase"/>
</dbReference>
<dbReference type="AlphaFoldDB" id="A0A026WIY5"/>
<dbReference type="SMART" id="SM00382">
    <property type="entry name" value="AAA"/>
    <property type="match status" value="1"/>
</dbReference>
<evidence type="ECO:0000259" key="2">
    <source>
        <dbReference type="SMART" id="SM00382"/>
    </source>
</evidence>
<feature type="compositionally biased region" description="Polar residues" evidence="1">
    <location>
        <begin position="404"/>
        <end position="430"/>
    </location>
</feature>
<keyword evidence="5" id="KW-1185">Reference proteome</keyword>
<dbReference type="Proteomes" id="UP000279307">
    <property type="component" value="Chromosome 9"/>
</dbReference>
<dbReference type="Gene3D" id="3.40.50.300">
    <property type="entry name" value="P-loop containing nucleotide triphosphate hydrolases"/>
    <property type="match status" value="1"/>
</dbReference>
<feature type="compositionally biased region" description="Basic and acidic residues" evidence="1">
    <location>
        <begin position="435"/>
        <end position="448"/>
    </location>
</feature>
<feature type="compositionally biased region" description="Polar residues" evidence="1">
    <location>
        <begin position="379"/>
        <end position="390"/>
    </location>
</feature>
<dbReference type="EMBL" id="QOIP01000009">
    <property type="protein sequence ID" value="RLU19018.1"/>
    <property type="molecule type" value="Genomic_DNA"/>
</dbReference>
<dbReference type="Proteomes" id="UP000053097">
    <property type="component" value="Unassembled WGS sequence"/>
</dbReference>
<dbReference type="GO" id="GO:0061860">
    <property type="term" value="F:DNA clamp unloader activity"/>
    <property type="evidence" value="ECO:0007669"/>
    <property type="project" value="TreeGrafter"/>
</dbReference>
<dbReference type="STRING" id="2015173.A0A026WIY5"/>
<accession>A0A026WIY5</accession>
<dbReference type="GO" id="GO:0003677">
    <property type="term" value="F:DNA binding"/>
    <property type="evidence" value="ECO:0007669"/>
    <property type="project" value="TreeGrafter"/>
</dbReference>
<dbReference type="OrthoDB" id="9996895at2759"/>
<dbReference type="InterPro" id="IPR003959">
    <property type="entry name" value="ATPase_AAA_core"/>
</dbReference>
<dbReference type="EMBL" id="KK107231">
    <property type="protein sequence ID" value="EZA55064.1"/>
    <property type="molecule type" value="Genomic_DNA"/>
</dbReference>
<dbReference type="GO" id="GO:0016887">
    <property type="term" value="F:ATP hydrolysis activity"/>
    <property type="evidence" value="ECO:0007669"/>
    <property type="project" value="InterPro"/>
</dbReference>
<reference evidence="3 5" key="1">
    <citation type="journal article" date="2014" name="Curr. Biol.">
        <title>The genome of the clonal raider ant Cerapachys biroi.</title>
        <authorList>
            <person name="Oxley P.R."/>
            <person name="Ji L."/>
            <person name="Fetter-Pruneda I."/>
            <person name="McKenzie S.K."/>
            <person name="Li C."/>
            <person name="Hu H."/>
            <person name="Zhang G."/>
            <person name="Kronauer D.J."/>
        </authorList>
    </citation>
    <scope>NUCLEOTIDE SEQUENCE [LARGE SCALE GENOMIC DNA]</scope>
</reference>
<dbReference type="PANTHER" id="PTHR23389:SF21">
    <property type="entry name" value="ATPASE FAMILY AAA DOMAIN-CONTAINING PROTEIN 5"/>
    <property type="match status" value="1"/>
</dbReference>
<dbReference type="PANTHER" id="PTHR23389">
    <property type="entry name" value="CHROMOSOME TRANSMISSION FIDELITY FACTOR 18"/>
    <property type="match status" value="1"/>
</dbReference>
<dbReference type="Pfam" id="PF00004">
    <property type="entry name" value="AAA"/>
    <property type="match status" value="1"/>
</dbReference>
<evidence type="ECO:0000313" key="4">
    <source>
        <dbReference type="EMBL" id="RLU19018.1"/>
    </source>
</evidence>
<protein>
    <submittedName>
        <fullName evidence="3">ATPase family AAA domain-containing protein</fullName>
    </submittedName>
</protein>
<feature type="domain" description="AAA+ ATPase" evidence="2">
    <location>
        <begin position="741"/>
        <end position="881"/>
    </location>
</feature>